<accession>A0A498LD38</accession>
<protein>
    <submittedName>
        <fullName evidence="2">Uncharacterized protein</fullName>
    </submittedName>
</protein>
<evidence type="ECO:0000256" key="1">
    <source>
        <dbReference type="SAM" id="MobiDB-lite"/>
    </source>
</evidence>
<sequence length="148" mass="16895">MDELGVVKRESRKLSPDIDIRRECLLKCLIMYLHVRCKLSDQRIPVERLAPSVKLSLIHFLVYLHRFVEESVEEEPIEEHAVEETTDEPVTVKPTAEAMKGGARVWRQQGRKLPRDPQSRAGAPPKAEQMGLKTPSVEQAELKTIMAE</sequence>
<organism evidence="2 3">
    <name type="scientific">Labeo rohita</name>
    <name type="common">Indian major carp</name>
    <name type="synonym">Cyprinus rohita</name>
    <dbReference type="NCBI Taxonomy" id="84645"/>
    <lineage>
        <taxon>Eukaryota</taxon>
        <taxon>Metazoa</taxon>
        <taxon>Chordata</taxon>
        <taxon>Craniata</taxon>
        <taxon>Vertebrata</taxon>
        <taxon>Euteleostomi</taxon>
        <taxon>Actinopterygii</taxon>
        <taxon>Neopterygii</taxon>
        <taxon>Teleostei</taxon>
        <taxon>Ostariophysi</taxon>
        <taxon>Cypriniformes</taxon>
        <taxon>Cyprinidae</taxon>
        <taxon>Labeoninae</taxon>
        <taxon>Labeonini</taxon>
        <taxon>Labeo</taxon>
    </lineage>
</organism>
<name>A0A498LD38_LABRO</name>
<evidence type="ECO:0000313" key="3">
    <source>
        <dbReference type="Proteomes" id="UP000290572"/>
    </source>
</evidence>
<dbReference type="Proteomes" id="UP000290572">
    <property type="component" value="Unassembled WGS sequence"/>
</dbReference>
<keyword evidence="3" id="KW-1185">Reference proteome</keyword>
<proteinExistence type="predicted"/>
<dbReference type="EMBL" id="QBIY01013377">
    <property type="protein sequence ID" value="RXN06171.1"/>
    <property type="molecule type" value="Genomic_DNA"/>
</dbReference>
<gene>
    <name evidence="2" type="ORF">ROHU_012449</name>
</gene>
<reference evidence="2 3" key="1">
    <citation type="submission" date="2018-03" db="EMBL/GenBank/DDBJ databases">
        <title>Draft genome sequence of Rohu Carp (Labeo rohita).</title>
        <authorList>
            <person name="Das P."/>
            <person name="Kushwaha B."/>
            <person name="Joshi C.G."/>
            <person name="Kumar D."/>
            <person name="Nagpure N.S."/>
            <person name="Sahoo L."/>
            <person name="Das S.P."/>
            <person name="Bit A."/>
            <person name="Patnaik S."/>
            <person name="Meher P.K."/>
            <person name="Jayasankar P."/>
            <person name="Koringa P.G."/>
            <person name="Patel N.V."/>
            <person name="Hinsu A.T."/>
            <person name="Kumar R."/>
            <person name="Pandey M."/>
            <person name="Agarwal S."/>
            <person name="Srivastava S."/>
            <person name="Singh M."/>
            <person name="Iquebal M.A."/>
            <person name="Jaiswal S."/>
            <person name="Angadi U.B."/>
            <person name="Kumar N."/>
            <person name="Raza M."/>
            <person name="Shah T.M."/>
            <person name="Rai A."/>
            <person name="Jena J.K."/>
        </authorList>
    </citation>
    <scope>NUCLEOTIDE SEQUENCE [LARGE SCALE GENOMIC DNA]</scope>
    <source>
        <strain evidence="2">DASCIFA01</strain>
        <tissue evidence="2">Testis</tissue>
    </source>
</reference>
<feature type="region of interest" description="Disordered" evidence="1">
    <location>
        <begin position="75"/>
        <end position="148"/>
    </location>
</feature>
<dbReference type="AlphaFoldDB" id="A0A498LD38"/>
<evidence type="ECO:0000313" key="2">
    <source>
        <dbReference type="EMBL" id="RXN06171.1"/>
    </source>
</evidence>
<comment type="caution">
    <text evidence="2">The sequence shown here is derived from an EMBL/GenBank/DDBJ whole genome shotgun (WGS) entry which is preliminary data.</text>
</comment>